<evidence type="ECO:0000256" key="10">
    <source>
        <dbReference type="ARBA" id="ARBA00023310"/>
    </source>
</evidence>
<evidence type="ECO:0000256" key="2">
    <source>
        <dbReference type="ARBA" id="ARBA00006810"/>
    </source>
</evidence>
<keyword evidence="14" id="KW-1185">Reference proteome</keyword>
<dbReference type="PROSITE" id="PS00449">
    <property type="entry name" value="ATPASE_A"/>
    <property type="match status" value="1"/>
</dbReference>
<evidence type="ECO:0000256" key="9">
    <source>
        <dbReference type="ARBA" id="ARBA00023136"/>
    </source>
</evidence>
<evidence type="ECO:0000256" key="3">
    <source>
        <dbReference type="ARBA" id="ARBA00022448"/>
    </source>
</evidence>
<dbReference type="OrthoDB" id="9789241at2"/>
<proteinExistence type="inferred from homology"/>
<dbReference type="PANTHER" id="PTHR42823">
    <property type="entry name" value="ATP SYNTHASE SUBUNIT A, CHLOROPLASTIC"/>
    <property type="match status" value="1"/>
</dbReference>
<dbReference type="GO" id="GO:0045259">
    <property type="term" value="C:proton-transporting ATP synthase complex"/>
    <property type="evidence" value="ECO:0007669"/>
    <property type="project" value="UniProtKB-KW"/>
</dbReference>
<comment type="similarity">
    <text evidence="2 11 12">Belongs to the ATPase A chain family.</text>
</comment>
<gene>
    <name evidence="11" type="primary">atpB</name>
    <name evidence="13" type="ORF">SAMN05660462_00622</name>
</gene>
<evidence type="ECO:0000313" key="14">
    <source>
        <dbReference type="Proteomes" id="UP000198625"/>
    </source>
</evidence>
<keyword evidence="5 11" id="KW-0812">Transmembrane</keyword>
<keyword evidence="6 11" id="KW-0375">Hydrogen ion transport</keyword>
<keyword evidence="11" id="KW-1003">Cell membrane</keyword>
<feature type="transmembrane region" description="Helical" evidence="11">
    <location>
        <begin position="200"/>
        <end position="222"/>
    </location>
</feature>
<keyword evidence="10 11" id="KW-0066">ATP synthesis</keyword>
<dbReference type="HAMAP" id="MF_01393">
    <property type="entry name" value="ATP_synth_a_bact"/>
    <property type="match status" value="1"/>
</dbReference>
<accession>A0A1H3LSI9</accession>
<dbReference type="InterPro" id="IPR023011">
    <property type="entry name" value="ATP_synth_F0_asu_AS"/>
</dbReference>
<keyword evidence="8 11" id="KW-0406">Ion transport</keyword>
<evidence type="ECO:0000256" key="11">
    <source>
        <dbReference type="HAMAP-Rule" id="MF_01393"/>
    </source>
</evidence>
<dbReference type="EMBL" id="FNQE01000004">
    <property type="protein sequence ID" value="SDY67296.1"/>
    <property type="molecule type" value="Genomic_DNA"/>
</dbReference>
<dbReference type="NCBIfam" id="TIGR01131">
    <property type="entry name" value="ATP_synt_6_or_A"/>
    <property type="match status" value="1"/>
</dbReference>
<keyword evidence="3 11" id="KW-0813">Transport</keyword>
<dbReference type="GO" id="GO:0042777">
    <property type="term" value="P:proton motive force-driven plasma membrane ATP synthesis"/>
    <property type="evidence" value="ECO:0007669"/>
    <property type="project" value="TreeGrafter"/>
</dbReference>
<name>A0A1H3LSI9_9FIRM</name>
<evidence type="ECO:0000256" key="1">
    <source>
        <dbReference type="ARBA" id="ARBA00004141"/>
    </source>
</evidence>
<evidence type="ECO:0000256" key="7">
    <source>
        <dbReference type="ARBA" id="ARBA00022989"/>
    </source>
</evidence>
<dbReference type="STRING" id="415015.SAMN05660462_00622"/>
<comment type="function">
    <text evidence="11 12">Key component of the proton channel; it plays a direct role in the translocation of protons across the membrane.</text>
</comment>
<keyword evidence="9 11" id="KW-0472">Membrane</keyword>
<evidence type="ECO:0000256" key="4">
    <source>
        <dbReference type="ARBA" id="ARBA00022547"/>
    </source>
</evidence>
<evidence type="ECO:0000256" key="6">
    <source>
        <dbReference type="ARBA" id="ARBA00022781"/>
    </source>
</evidence>
<dbReference type="SUPFAM" id="SSF81336">
    <property type="entry name" value="F1F0 ATP synthase subunit A"/>
    <property type="match status" value="1"/>
</dbReference>
<dbReference type="InterPro" id="IPR045082">
    <property type="entry name" value="ATP_syn_F0_a_bact/chloroplast"/>
</dbReference>
<dbReference type="Pfam" id="PF00119">
    <property type="entry name" value="ATP-synt_A"/>
    <property type="match status" value="1"/>
</dbReference>
<evidence type="ECO:0000256" key="8">
    <source>
        <dbReference type="ARBA" id="ARBA00023065"/>
    </source>
</evidence>
<evidence type="ECO:0000256" key="12">
    <source>
        <dbReference type="RuleBase" id="RU000483"/>
    </source>
</evidence>
<reference evidence="13 14" key="1">
    <citation type="submission" date="2016-10" db="EMBL/GenBank/DDBJ databases">
        <authorList>
            <person name="de Groot N.N."/>
        </authorList>
    </citation>
    <scope>NUCLEOTIDE SEQUENCE [LARGE SCALE GENOMIC DNA]</scope>
    <source>
        <strain evidence="13 14">DSM 21650</strain>
    </source>
</reference>
<dbReference type="GO" id="GO:0005886">
    <property type="term" value="C:plasma membrane"/>
    <property type="evidence" value="ECO:0007669"/>
    <property type="project" value="UniProtKB-SubCell"/>
</dbReference>
<dbReference type="PANTHER" id="PTHR42823:SF3">
    <property type="entry name" value="ATP SYNTHASE SUBUNIT A, CHLOROPLASTIC"/>
    <property type="match status" value="1"/>
</dbReference>
<dbReference type="Proteomes" id="UP000198625">
    <property type="component" value="Unassembled WGS sequence"/>
</dbReference>
<keyword evidence="7 11" id="KW-1133">Transmembrane helix</keyword>
<feature type="transmembrane region" description="Helical" evidence="11">
    <location>
        <begin position="20"/>
        <end position="37"/>
    </location>
</feature>
<protein>
    <recommendedName>
        <fullName evidence="11 12">ATP synthase subunit a</fullName>
    </recommendedName>
    <alternativeName>
        <fullName evidence="11">ATP synthase F0 sector subunit a</fullName>
    </alternativeName>
    <alternativeName>
        <fullName evidence="11">F-ATPase subunit 6</fullName>
    </alternativeName>
</protein>
<dbReference type="PRINTS" id="PR00123">
    <property type="entry name" value="ATPASEA"/>
</dbReference>
<feature type="transmembrane region" description="Helical" evidence="11">
    <location>
        <begin position="108"/>
        <end position="127"/>
    </location>
</feature>
<evidence type="ECO:0000313" key="13">
    <source>
        <dbReference type="EMBL" id="SDY67296.1"/>
    </source>
</evidence>
<sequence length="229" mass="25222">MEPGIKFTMLGNQIYIHDSVVNSWVIVILLSILAIVVNKKIKKANIDDKPSGLLNVMEIFVEAIESLVKTTMGPSRIGFAPFIGTLVLYLACANLFGLIGFTPPTSDYNVTLALAMITFTLIHFFGIKSNGIKGYLKGYFEPFPLLFPINLLGEIATPISLSFRLFGNILSGVIIMSLVYMGLNSISMLITPLVAPVLHVYFDFFSGLIQTFIFAMLTMVYISSKMGDE</sequence>
<dbReference type="InterPro" id="IPR035908">
    <property type="entry name" value="F0_ATP_A_sf"/>
</dbReference>
<comment type="subcellular location">
    <subcellularLocation>
        <location evidence="11 12">Cell membrane</location>
        <topology evidence="11 12">Multi-pass membrane protein</topology>
    </subcellularLocation>
    <subcellularLocation>
        <location evidence="1">Membrane</location>
        <topology evidence="1">Multi-pass membrane protein</topology>
    </subcellularLocation>
</comment>
<feature type="transmembrane region" description="Helical" evidence="11">
    <location>
        <begin position="79"/>
        <end position="102"/>
    </location>
</feature>
<dbReference type="InterPro" id="IPR000568">
    <property type="entry name" value="ATP_synth_F0_asu"/>
</dbReference>
<dbReference type="GO" id="GO:0046933">
    <property type="term" value="F:proton-transporting ATP synthase activity, rotational mechanism"/>
    <property type="evidence" value="ECO:0007669"/>
    <property type="project" value="UniProtKB-UniRule"/>
</dbReference>
<keyword evidence="4 11" id="KW-0138">CF(0)</keyword>
<dbReference type="CDD" id="cd00310">
    <property type="entry name" value="ATP-synt_Fo_a_6"/>
    <property type="match status" value="1"/>
</dbReference>
<organism evidence="13 14">
    <name type="scientific">Proteiniborus ethanoligenes</name>
    <dbReference type="NCBI Taxonomy" id="415015"/>
    <lineage>
        <taxon>Bacteria</taxon>
        <taxon>Bacillati</taxon>
        <taxon>Bacillota</taxon>
        <taxon>Clostridia</taxon>
        <taxon>Eubacteriales</taxon>
        <taxon>Proteiniborus</taxon>
    </lineage>
</organism>
<dbReference type="Gene3D" id="1.20.120.220">
    <property type="entry name" value="ATP synthase, F0 complex, subunit A"/>
    <property type="match status" value="1"/>
</dbReference>
<feature type="transmembrane region" description="Helical" evidence="11">
    <location>
        <begin position="169"/>
        <end position="194"/>
    </location>
</feature>
<dbReference type="AlphaFoldDB" id="A0A1H3LSI9"/>
<dbReference type="RefSeq" id="WP_091727064.1">
    <property type="nucleotide sequence ID" value="NZ_FNQE01000004.1"/>
</dbReference>
<evidence type="ECO:0000256" key="5">
    <source>
        <dbReference type="ARBA" id="ARBA00022692"/>
    </source>
</evidence>